<organism evidence="6">
    <name type="scientific">freshwater metagenome</name>
    <dbReference type="NCBI Taxonomy" id="449393"/>
    <lineage>
        <taxon>unclassified sequences</taxon>
        <taxon>metagenomes</taxon>
        <taxon>ecological metagenomes</taxon>
    </lineage>
</organism>
<name>A0A6J7RM18_9ZZZZ</name>
<dbReference type="EMBL" id="CAEZYH010000049">
    <property type="protein sequence ID" value="CAB4722660.1"/>
    <property type="molecule type" value="Genomic_DNA"/>
</dbReference>
<evidence type="ECO:0000313" key="5">
    <source>
        <dbReference type="EMBL" id="CAB4895190.1"/>
    </source>
</evidence>
<accession>A0A6J7RM18</accession>
<dbReference type="SUPFAM" id="SSF74650">
    <property type="entry name" value="Galactose mutarotase-like"/>
    <property type="match status" value="1"/>
</dbReference>
<dbReference type="GO" id="GO:0005975">
    <property type="term" value="P:carbohydrate metabolic process"/>
    <property type="evidence" value="ECO:0007669"/>
    <property type="project" value="InterPro"/>
</dbReference>
<dbReference type="GO" id="GO:0030246">
    <property type="term" value="F:carbohydrate binding"/>
    <property type="evidence" value="ECO:0007669"/>
    <property type="project" value="InterPro"/>
</dbReference>
<dbReference type="GO" id="GO:0016853">
    <property type="term" value="F:isomerase activity"/>
    <property type="evidence" value="ECO:0007669"/>
    <property type="project" value="InterPro"/>
</dbReference>
<dbReference type="EMBL" id="CAEZZP010000027">
    <property type="protein sequence ID" value="CAB4767728.1"/>
    <property type="molecule type" value="Genomic_DNA"/>
</dbReference>
<dbReference type="Pfam" id="PF01263">
    <property type="entry name" value="Aldose_epim"/>
    <property type="match status" value="1"/>
</dbReference>
<dbReference type="InterPro" id="IPR008183">
    <property type="entry name" value="Aldose_1/G6P_1-epimerase"/>
</dbReference>
<dbReference type="EMBL" id="CAFAAL010000029">
    <property type="protein sequence ID" value="CAB4798489.1"/>
    <property type="molecule type" value="Genomic_DNA"/>
</dbReference>
<sequence>MLADVRHNDEVITLQSPDGAMTALVYPEFGGRIGSLIVGNQEIFITGCATDNPLSWGCYPMVPYAGRVRDAILRFAGEQFPLRENSPPHSIHGTVFDRPWNVIKNSSSEVVLEIDLGAEWPFAGIVQHHIQLTDTRLEMQLTVNALDVMPIQVGWHPWFVKPHTTSLHFDAMLQRDSAGIATTQRVPQPATPVDDCFVNPEEPLTITIGNVRLTLSSDCLHWVMYDIPMHATCVEPQSGPPNGVNDMPLVLDPNTSMTRRFTIEVQQIT</sequence>
<dbReference type="EMBL" id="CAFBPS010000055">
    <property type="protein sequence ID" value="CAB5029871.1"/>
    <property type="molecule type" value="Genomic_DNA"/>
</dbReference>
<proteinExistence type="predicted"/>
<dbReference type="EMBL" id="CAFBLJ010000032">
    <property type="protein sequence ID" value="CAB4867039.1"/>
    <property type="molecule type" value="Genomic_DNA"/>
</dbReference>
<dbReference type="AlphaFoldDB" id="A0A6J7RM18"/>
<evidence type="ECO:0000313" key="1">
    <source>
        <dbReference type="EMBL" id="CAB4722660.1"/>
    </source>
</evidence>
<dbReference type="EMBL" id="CAFBMF010000028">
    <property type="protein sequence ID" value="CAB4895190.1"/>
    <property type="molecule type" value="Genomic_DNA"/>
</dbReference>
<dbReference type="InterPro" id="IPR014718">
    <property type="entry name" value="GH-type_carb-bd"/>
</dbReference>
<reference evidence="6" key="1">
    <citation type="submission" date="2020-05" db="EMBL/GenBank/DDBJ databases">
        <authorList>
            <person name="Chiriac C."/>
            <person name="Salcher M."/>
            <person name="Ghai R."/>
            <person name="Kavagutti S V."/>
        </authorList>
    </citation>
    <scope>NUCLEOTIDE SEQUENCE</scope>
</reference>
<evidence type="ECO:0000313" key="6">
    <source>
        <dbReference type="EMBL" id="CAB5029871.1"/>
    </source>
</evidence>
<gene>
    <name evidence="1" type="ORF">UFOPK2658_01157</name>
    <name evidence="2" type="ORF">UFOPK2880_00629</name>
    <name evidence="3" type="ORF">UFOPK3004_00518</name>
    <name evidence="4" type="ORF">UFOPK3304_00791</name>
    <name evidence="5" type="ORF">UFOPK3494_00628</name>
    <name evidence="6" type="ORF">UFOPK4134_00868</name>
</gene>
<dbReference type="InterPro" id="IPR011013">
    <property type="entry name" value="Gal_mutarotase_sf_dom"/>
</dbReference>
<dbReference type="Gene3D" id="2.70.98.10">
    <property type="match status" value="1"/>
</dbReference>
<protein>
    <submittedName>
        <fullName evidence="6">Unannotated protein</fullName>
    </submittedName>
</protein>
<evidence type="ECO:0000313" key="4">
    <source>
        <dbReference type="EMBL" id="CAB4867039.1"/>
    </source>
</evidence>
<evidence type="ECO:0000313" key="2">
    <source>
        <dbReference type="EMBL" id="CAB4767728.1"/>
    </source>
</evidence>
<evidence type="ECO:0000313" key="3">
    <source>
        <dbReference type="EMBL" id="CAB4798489.1"/>
    </source>
</evidence>